<dbReference type="GO" id="GO:0008289">
    <property type="term" value="F:lipid binding"/>
    <property type="evidence" value="ECO:0007669"/>
    <property type="project" value="UniProtKB-KW"/>
</dbReference>
<accession>A0A9D1PPP2</accession>
<reference evidence="2" key="2">
    <citation type="submission" date="2021-04" db="EMBL/GenBank/DDBJ databases">
        <authorList>
            <person name="Gilroy R."/>
        </authorList>
    </citation>
    <scope>NUCLEOTIDE SEQUENCE</scope>
    <source>
        <strain evidence="2">5790</strain>
    </source>
</reference>
<comment type="caution">
    <text evidence="2">The sequence shown here is derived from an EMBL/GenBank/DDBJ whole genome shotgun (WGS) entry which is preliminary data.</text>
</comment>
<dbReference type="PROSITE" id="PS51482">
    <property type="entry name" value="DEGV"/>
    <property type="match status" value="1"/>
</dbReference>
<proteinExistence type="predicted"/>
<dbReference type="Gene3D" id="3.30.1180.10">
    <property type="match status" value="1"/>
</dbReference>
<name>A0A9D1PPP2_9FIRM</name>
<dbReference type="NCBIfam" id="TIGR00762">
    <property type="entry name" value="DegV"/>
    <property type="match status" value="1"/>
</dbReference>
<dbReference type="SUPFAM" id="SSF82549">
    <property type="entry name" value="DAK1/DegV-like"/>
    <property type="match status" value="1"/>
</dbReference>
<dbReference type="EMBL" id="DXIJ01000003">
    <property type="protein sequence ID" value="HIV85213.1"/>
    <property type="molecule type" value="Genomic_DNA"/>
</dbReference>
<reference evidence="2" key="1">
    <citation type="journal article" date="2021" name="PeerJ">
        <title>Extensive microbial diversity within the chicken gut microbiome revealed by metagenomics and culture.</title>
        <authorList>
            <person name="Gilroy R."/>
            <person name="Ravi A."/>
            <person name="Getino M."/>
            <person name="Pursley I."/>
            <person name="Horton D.L."/>
            <person name="Alikhan N.F."/>
            <person name="Baker D."/>
            <person name="Gharbi K."/>
            <person name="Hall N."/>
            <person name="Watson M."/>
            <person name="Adriaenssens E.M."/>
            <person name="Foster-Nyarko E."/>
            <person name="Jarju S."/>
            <person name="Secka A."/>
            <person name="Antonio M."/>
            <person name="Oren A."/>
            <person name="Chaudhuri R.R."/>
            <person name="La Ragione R."/>
            <person name="Hildebrand F."/>
            <person name="Pallen M.J."/>
        </authorList>
    </citation>
    <scope>NUCLEOTIDE SEQUENCE</scope>
    <source>
        <strain evidence="2">5790</strain>
    </source>
</reference>
<dbReference type="PANTHER" id="PTHR33434:SF2">
    <property type="entry name" value="FATTY ACID-BINDING PROTEIN TM_1468"/>
    <property type="match status" value="1"/>
</dbReference>
<sequence length="288" mass="31376">MVKLLVDRAADIAPETAGRYGIEVLPFVVNLDGESIIVDKDYPADRFYSLLRASGSIPTTSQMSPEELENIFRRMGKENPIIYVSISAKGSGINSMAGLIAESLGDEGYDITVIDSGMYAYAIGFPVVEAAELAERGAGKDEIISFLKQAFERDTAYFIVDDLTYLKKGGRIKATTMAVSNLLDIKPILMITDGLVEAYKKVRGLKKAMSVLVGYIEERMEDPGNNEVVILDADAQDKAAAIEPLIRKRVNPGSVSFSHIGPVVTAHTGPGLIGVYFKHKKPYTEYGK</sequence>
<organism evidence="2 3">
    <name type="scientific">Candidatus Monoglobus merdigallinarum</name>
    <dbReference type="NCBI Taxonomy" id="2838698"/>
    <lineage>
        <taxon>Bacteria</taxon>
        <taxon>Bacillati</taxon>
        <taxon>Bacillota</taxon>
        <taxon>Clostridia</taxon>
        <taxon>Monoglobales</taxon>
        <taxon>Monoglobaceae</taxon>
        <taxon>Monoglobus</taxon>
    </lineage>
</organism>
<dbReference type="InterPro" id="IPR050270">
    <property type="entry name" value="DegV_domain_contain"/>
</dbReference>
<dbReference type="InterPro" id="IPR043168">
    <property type="entry name" value="DegV_C"/>
</dbReference>
<protein>
    <submittedName>
        <fullName evidence="2">DegV family protein</fullName>
    </submittedName>
</protein>
<dbReference type="AlphaFoldDB" id="A0A9D1PPP2"/>
<dbReference type="InterPro" id="IPR003797">
    <property type="entry name" value="DegV"/>
</dbReference>
<gene>
    <name evidence="2" type="ORF">H9900_00200</name>
</gene>
<dbReference type="Proteomes" id="UP000824162">
    <property type="component" value="Unassembled WGS sequence"/>
</dbReference>
<evidence type="ECO:0000256" key="1">
    <source>
        <dbReference type="ARBA" id="ARBA00023121"/>
    </source>
</evidence>
<dbReference type="Pfam" id="PF02645">
    <property type="entry name" value="DegV"/>
    <property type="match status" value="1"/>
</dbReference>
<evidence type="ECO:0000313" key="3">
    <source>
        <dbReference type="Proteomes" id="UP000824162"/>
    </source>
</evidence>
<dbReference type="PANTHER" id="PTHR33434">
    <property type="entry name" value="DEGV DOMAIN-CONTAINING PROTEIN DR_1986-RELATED"/>
    <property type="match status" value="1"/>
</dbReference>
<keyword evidence="1" id="KW-0446">Lipid-binding</keyword>
<dbReference type="Gene3D" id="3.40.50.10170">
    <property type="match status" value="1"/>
</dbReference>
<evidence type="ECO:0000313" key="2">
    <source>
        <dbReference type="EMBL" id="HIV85213.1"/>
    </source>
</evidence>